<dbReference type="PRINTS" id="PR00081">
    <property type="entry name" value="GDHRDH"/>
</dbReference>
<dbReference type="InterPro" id="IPR002347">
    <property type="entry name" value="SDR_fam"/>
</dbReference>
<protein>
    <submittedName>
        <fullName evidence="3">SDR family oxidoreductase</fullName>
    </submittedName>
</protein>
<name>A0A4R9GB82_9LEPT</name>
<dbReference type="CDD" id="cd05233">
    <property type="entry name" value="SDR_c"/>
    <property type="match status" value="1"/>
</dbReference>
<dbReference type="PANTHER" id="PTHR42901">
    <property type="entry name" value="ALCOHOL DEHYDROGENASE"/>
    <property type="match status" value="1"/>
</dbReference>
<gene>
    <name evidence="3" type="ORF">EHO60_13345</name>
</gene>
<dbReference type="Gene3D" id="3.40.50.720">
    <property type="entry name" value="NAD(P)-binding Rossmann-like Domain"/>
    <property type="match status" value="1"/>
</dbReference>
<accession>A0A4R9GB82</accession>
<keyword evidence="4" id="KW-1185">Reference proteome</keyword>
<dbReference type="OrthoDB" id="9793825at2"/>
<evidence type="ECO:0000256" key="1">
    <source>
        <dbReference type="ARBA" id="ARBA00006484"/>
    </source>
</evidence>
<dbReference type="InterPro" id="IPR020904">
    <property type="entry name" value="Sc_DH/Rdtase_CS"/>
</dbReference>
<dbReference type="SUPFAM" id="SSF51735">
    <property type="entry name" value="NAD(P)-binding Rossmann-fold domains"/>
    <property type="match status" value="1"/>
</dbReference>
<dbReference type="EMBL" id="RQET01000009">
    <property type="protein sequence ID" value="TGK09002.1"/>
    <property type="molecule type" value="Genomic_DNA"/>
</dbReference>
<dbReference type="Pfam" id="PF00106">
    <property type="entry name" value="adh_short"/>
    <property type="match status" value="1"/>
</dbReference>
<sequence length="227" mass="25006">MGAKKILVAGAGSGIGESIFKKLQLSSGVEAIGASRRGNGLSEGIRVGRNHFCDFSDERSIFEFCKLLKSSWTRLDAIYFTFGDGLFSTLEDLDPESWKKHLFLNLTAPFLLTRELGPLLQKGSFLCYLSSTAGRQGFPESSAYCASKHGLAGFAKALREEWKNREIRVSVVYAGAIDTPIWDGREGFDRKDMIPVEDVAEFLAGLSDQKPSFNLDEIVLLPKKGIL</sequence>
<dbReference type="PROSITE" id="PS00061">
    <property type="entry name" value="ADH_SHORT"/>
    <property type="match status" value="1"/>
</dbReference>
<evidence type="ECO:0000313" key="3">
    <source>
        <dbReference type="EMBL" id="TGK09002.1"/>
    </source>
</evidence>
<reference evidence="3" key="1">
    <citation type="journal article" date="2019" name="PLoS Negl. Trop. Dis.">
        <title>Revisiting the worldwide diversity of Leptospira species in the environment.</title>
        <authorList>
            <person name="Vincent A.T."/>
            <person name="Schiettekatte O."/>
            <person name="Bourhy P."/>
            <person name="Veyrier F.J."/>
            <person name="Picardeau M."/>
        </authorList>
    </citation>
    <scope>NUCLEOTIDE SEQUENCE [LARGE SCALE GENOMIC DNA]</scope>
    <source>
        <strain evidence="3">SSW15</strain>
    </source>
</reference>
<evidence type="ECO:0000313" key="4">
    <source>
        <dbReference type="Proteomes" id="UP000298458"/>
    </source>
</evidence>
<dbReference type="GO" id="GO:0016491">
    <property type="term" value="F:oxidoreductase activity"/>
    <property type="evidence" value="ECO:0007669"/>
    <property type="project" value="UniProtKB-KW"/>
</dbReference>
<dbReference type="AlphaFoldDB" id="A0A4R9GB82"/>
<dbReference type="Proteomes" id="UP000298458">
    <property type="component" value="Unassembled WGS sequence"/>
</dbReference>
<organism evidence="3 4">
    <name type="scientific">Leptospira fletcheri</name>
    <dbReference type="NCBI Taxonomy" id="2484981"/>
    <lineage>
        <taxon>Bacteria</taxon>
        <taxon>Pseudomonadati</taxon>
        <taxon>Spirochaetota</taxon>
        <taxon>Spirochaetia</taxon>
        <taxon>Leptospirales</taxon>
        <taxon>Leptospiraceae</taxon>
        <taxon>Leptospira</taxon>
    </lineage>
</organism>
<dbReference type="InterPro" id="IPR036291">
    <property type="entry name" value="NAD(P)-bd_dom_sf"/>
</dbReference>
<dbReference type="PANTHER" id="PTHR42901:SF1">
    <property type="entry name" value="ALCOHOL DEHYDROGENASE"/>
    <property type="match status" value="1"/>
</dbReference>
<comment type="similarity">
    <text evidence="1">Belongs to the short-chain dehydrogenases/reductases (SDR) family.</text>
</comment>
<comment type="caution">
    <text evidence="3">The sequence shown here is derived from an EMBL/GenBank/DDBJ whole genome shotgun (WGS) entry which is preliminary data.</text>
</comment>
<evidence type="ECO:0000256" key="2">
    <source>
        <dbReference type="ARBA" id="ARBA00023002"/>
    </source>
</evidence>
<keyword evidence="2" id="KW-0560">Oxidoreductase</keyword>
<proteinExistence type="inferred from homology"/>
<dbReference type="RefSeq" id="WP_135768688.1">
    <property type="nucleotide sequence ID" value="NZ_RQET01000009.1"/>
</dbReference>